<dbReference type="EMBL" id="BGZK01001107">
    <property type="protein sequence ID" value="GBP71400.1"/>
    <property type="molecule type" value="Genomic_DNA"/>
</dbReference>
<reference evidence="1 2" key="1">
    <citation type="journal article" date="2019" name="Commun. Biol.">
        <title>The bagworm genome reveals a unique fibroin gene that provides high tensile strength.</title>
        <authorList>
            <person name="Kono N."/>
            <person name="Nakamura H."/>
            <person name="Ohtoshi R."/>
            <person name="Tomita M."/>
            <person name="Numata K."/>
            <person name="Arakawa K."/>
        </authorList>
    </citation>
    <scope>NUCLEOTIDE SEQUENCE [LARGE SCALE GENOMIC DNA]</scope>
</reference>
<accession>A0A4C1Y7E8</accession>
<name>A0A4C1Y7E8_EUMVA</name>
<sequence>MTPPPRRQNVLGIALLPPRRRQFSMFFLIEVAADGPDRIYLFSNDRETLKQNSGNRIGKKKGHTTGLIQLRARPLPSSVKFVIKGLKHLTTNFINLAKLILVHDVDSTHGSHHIHVPTRKLSAPRRY</sequence>
<proteinExistence type="predicted"/>
<organism evidence="1 2">
    <name type="scientific">Eumeta variegata</name>
    <name type="common">Bagworm moth</name>
    <name type="synonym">Eumeta japonica</name>
    <dbReference type="NCBI Taxonomy" id="151549"/>
    <lineage>
        <taxon>Eukaryota</taxon>
        <taxon>Metazoa</taxon>
        <taxon>Ecdysozoa</taxon>
        <taxon>Arthropoda</taxon>
        <taxon>Hexapoda</taxon>
        <taxon>Insecta</taxon>
        <taxon>Pterygota</taxon>
        <taxon>Neoptera</taxon>
        <taxon>Endopterygota</taxon>
        <taxon>Lepidoptera</taxon>
        <taxon>Glossata</taxon>
        <taxon>Ditrysia</taxon>
        <taxon>Tineoidea</taxon>
        <taxon>Psychidae</taxon>
        <taxon>Oiketicinae</taxon>
        <taxon>Eumeta</taxon>
    </lineage>
</organism>
<keyword evidence="2" id="KW-1185">Reference proteome</keyword>
<comment type="caution">
    <text evidence="1">The sequence shown here is derived from an EMBL/GenBank/DDBJ whole genome shotgun (WGS) entry which is preliminary data.</text>
</comment>
<dbReference type="Proteomes" id="UP000299102">
    <property type="component" value="Unassembled WGS sequence"/>
</dbReference>
<protein>
    <submittedName>
        <fullName evidence="1">Uncharacterized protein</fullName>
    </submittedName>
</protein>
<gene>
    <name evidence="1" type="ORF">EVAR_44766_1</name>
</gene>
<dbReference type="AlphaFoldDB" id="A0A4C1Y7E8"/>
<evidence type="ECO:0000313" key="1">
    <source>
        <dbReference type="EMBL" id="GBP71400.1"/>
    </source>
</evidence>
<evidence type="ECO:0000313" key="2">
    <source>
        <dbReference type="Proteomes" id="UP000299102"/>
    </source>
</evidence>